<dbReference type="Proteomes" id="UP000256690">
    <property type="component" value="Unassembled WGS sequence"/>
</dbReference>
<dbReference type="GeneID" id="38110604"/>
<dbReference type="STRING" id="1810919.A0A3D8T2Y3"/>
<accession>A0A3D8T2Y3</accession>
<comment type="caution">
    <text evidence="1">The sequence shown here is derived from an EMBL/GenBank/DDBJ whole genome shotgun (WGS) entry which is preliminary data.</text>
</comment>
<evidence type="ECO:0008006" key="3">
    <source>
        <dbReference type="Google" id="ProtNLM"/>
    </source>
</evidence>
<reference evidence="1 2" key="1">
    <citation type="journal article" date="2018" name="IMA Fungus">
        <title>IMA Genome-F 9: Draft genome sequence of Annulohypoxylon stygium, Aspergillus mulundensis, Berkeleyomyces basicola (syn. Thielaviopsis basicola), Ceratocystis smalleyi, two Cercospora beticola strains, Coleophoma cylindrospora, Fusarium fracticaudum, Phialophora cf. hyalina, and Morchella septimelata.</title>
        <authorList>
            <person name="Wingfield B.D."/>
            <person name="Bills G.F."/>
            <person name="Dong Y."/>
            <person name="Huang W."/>
            <person name="Nel W.J."/>
            <person name="Swalarsk-Parry B.S."/>
            <person name="Vaghefi N."/>
            <person name="Wilken P.M."/>
            <person name="An Z."/>
            <person name="de Beer Z.W."/>
            <person name="De Vos L."/>
            <person name="Chen L."/>
            <person name="Duong T.A."/>
            <person name="Gao Y."/>
            <person name="Hammerbacher A."/>
            <person name="Kikkert J.R."/>
            <person name="Li Y."/>
            <person name="Li H."/>
            <person name="Li K."/>
            <person name="Li Q."/>
            <person name="Liu X."/>
            <person name="Ma X."/>
            <person name="Naidoo K."/>
            <person name="Pethybridge S.J."/>
            <person name="Sun J."/>
            <person name="Steenkamp E.T."/>
            <person name="van der Nest M.A."/>
            <person name="van Wyk S."/>
            <person name="Wingfield M.J."/>
            <person name="Xiong C."/>
            <person name="Yue Q."/>
            <person name="Zhang X."/>
        </authorList>
    </citation>
    <scope>NUCLEOTIDE SEQUENCE [LARGE SCALE GENOMIC DNA]</scope>
    <source>
        <strain evidence="1 2">DSM 5745</strain>
    </source>
</reference>
<dbReference type="InterPro" id="IPR008949">
    <property type="entry name" value="Isoprenoid_synthase_dom_sf"/>
</dbReference>
<proteinExistence type="predicted"/>
<dbReference type="EMBL" id="PVWQ01000001">
    <property type="protein sequence ID" value="RDW92912.1"/>
    <property type="molecule type" value="Genomic_DNA"/>
</dbReference>
<dbReference type="SUPFAM" id="SSF48576">
    <property type="entry name" value="Terpenoid synthases"/>
    <property type="match status" value="1"/>
</dbReference>
<keyword evidence="2" id="KW-1185">Reference proteome</keyword>
<name>A0A3D8T2Y3_9EURO</name>
<organism evidence="1 2">
    <name type="scientific">Aspergillus mulundensis</name>
    <dbReference type="NCBI Taxonomy" id="1810919"/>
    <lineage>
        <taxon>Eukaryota</taxon>
        <taxon>Fungi</taxon>
        <taxon>Dikarya</taxon>
        <taxon>Ascomycota</taxon>
        <taxon>Pezizomycotina</taxon>
        <taxon>Eurotiomycetes</taxon>
        <taxon>Eurotiomycetidae</taxon>
        <taxon>Eurotiales</taxon>
        <taxon>Aspergillaceae</taxon>
        <taxon>Aspergillus</taxon>
        <taxon>Aspergillus subgen. Nidulantes</taxon>
    </lineage>
</organism>
<dbReference type="Gene3D" id="1.10.600.10">
    <property type="entry name" value="Farnesyl Diphosphate Synthase"/>
    <property type="match status" value="1"/>
</dbReference>
<dbReference type="AlphaFoldDB" id="A0A3D8T2Y3"/>
<protein>
    <recommendedName>
        <fullName evidence="3">Terpene synthase</fullName>
    </recommendedName>
</protein>
<dbReference type="RefSeq" id="XP_026608095.1">
    <property type="nucleotide sequence ID" value="XM_026742250.1"/>
</dbReference>
<sequence length="348" mass="39370">MNLILDIDPSGIHKPNHIIQHPLPWISCFTPRQHILADKVCQEDNDFFLVHWPFKSEKQRQMFLDMDLSRWSTSACANALDSRIQIHARFNTVLFLIDDMIDKMGIVQGQKYINTLIHSVETNTAPSSPDTASQILATLFAQITLADKPKASDLWTALVPFWRAQTESRRDRTRSLDEYLAWRVTDIGHFVTGALGRWAIDASIPPHEEALIRSIDANIGAQVVLVNDLFSWEKELLDAAKMDSEVVNAVGLVMRLENVDAGAAQRMLAIKVKELEDKHVELLDGKMENLSRDSKVYVRFLENMAAGNESWSRGTARYNVVGGQQVRPEVENISFRVFDLEGDKGCDI</sequence>
<evidence type="ECO:0000313" key="2">
    <source>
        <dbReference type="Proteomes" id="UP000256690"/>
    </source>
</evidence>
<dbReference type="Pfam" id="PF19086">
    <property type="entry name" value="Terpene_syn_C_2"/>
    <property type="match status" value="1"/>
</dbReference>
<evidence type="ECO:0000313" key="1">
    <source>
        <dbReference type="EMBL" id="RDW92912.1"/>
    </source>
</evidence>
<gene>
    <name evidence="1" type="ORF">DSM5745_00234</name>
</gene>
<dbReference type="OrthoDB" id="3004402at2759"/>